<name>A0A8J8KDL2_9EURY</name>
<dbReference type="Proteomes" id="UP000728647">
    <property type="component" value="Unassembled WGS sequence"/>
</dbReference>
<dbReference type="AlphaFoldDB" id="A0A8J8KDL2"/>
<dbReference type="OrthoDB" id="202855at2157"/>
<feature type="compositionally biased region" description="Polar residues" evidence="1">
    <location>
        <begin position="1"/>
        <end position="13"/>
    </location>
</feature>
<gene>
    <name evidence="2" type="ORF">HT576_01500</name>
</gene>
<dbReference type="EMBL" id="JABURA010000001">
    <property type="protein sequence ID" value="NUB89711.1"/>
    <property type="molecule type" value="Genomic_DNA"/>
</dbReference>
<feature type="region of interest" description="Disordered" evidence="1">
    <location>
        <begin position="1"/>
        <end position="40"/>
    </location>
</feature>
<comment type="caution">
    <text evidence="2">The sequence shown here is derived from an EMBL/GenBank/DDBJ whole genome shotgun (WGS) entry which is preliminary data.</text>
</comment>
<accession>A0A8J8KDL2</accession>
<feature type="region of interest" description="Disordered" evidence="1">
    <location>
        <begin position="268"/>
        <end position="332"/>
    </location>
</feature>
<evidence type="ECO:0000313" key="2">
    <source>
        <dbReference type="EMBL" id="NUB89711.1"/>
    </source>
</evidence>
<proteinExistence type="predicted"/>
<evidence type="ECO:0000256" key="1">
    <source>
        <dbReference type="SAM" id="MobiDB-lite"/>
    </source>
</evidence>
<reference evidence="2" key="1">
    <citation type="submission" date="2020-06" db="EMBL/GenBank/DDBJ databases">
        <title>Haloterrigena sp. nov., an extremely halophilic archaeon isolated from a saline sediment.</title>
        <authorList>
            <person name="Liu B.-B."/>
        </authorList>
    </citation>
    <scope>NUCLEOTIDE SEQUENCE</scope>
    <source>
        <strain evidence="2">SYSU A121-1</strain>
    </source>
</reference>
<feature type="compositionally biased region" description="Basic and acidic residues" evidence="1">
    <location>
        <begin position="17"/>
        <end position="30"/>
    </location>
</feature>
<protein>
    <submittedName>
        <fullName evidence="2">Uncharacterized protein</fullName>
    </submittedName>
</protein>
<dbReference type="RefSeq" id="WP_174701081.1">
    <property type="nucleotide sequence ID" value="NZ_JABURA010000001.1"/>
</dbReference>
<organism evidence="2 3">
    <name type="scientific">Haloterrigena gelatinilytica</name>
    <dbReference type="NCBI Taxonomy" id="2741724"/>
    <lineage>
        <taxon>Archaea</taxon>
        <taxon>Methanobacteriati</taxon>
        <taxon>Methanobacteriota</taxon>
        <taxon>Stenosarchaea group</taxon>
        <taxon>Halobacteria</taxon>
        <taxon>Halobacteriales</taxon>
        <taxon>Natrialbaceae</taxon>
        <taxon>Haloterrigena</taxon>
    </lineage>
</organism>
<sequence>MTGYSDPTTTDGSVTGREADETARNARDHPPAGPTGGLAEPIRALATASLPPRDRSLPATLCTNAGEVGLEAADSHTRPDSDRLGRLLEPVATSVVLLEGYVRLRLALVAGADGGDHDTRVQTADATPEWLSVFLENVRFPADRDAVLLASDHLHAGAYATVADAPLPAERRLELYRLLTEGSSALARRFLLLSDAAPVDERRGAIDSAAVEATLAETAGALGATVVGAPTETRTALRTYSHAVMTALTSRTSVASDTDLRSRAARILAGEAETPAGTAPRDGAESGGPTVESHLERARGALESLADAVETTGSGSTPLDRLERATRLPFSG</sequence>
<evidence type="ECO:0000313" key="3">
    <source>
        <dbReference type="Proteomes" id="UP000728647"/>
    </source>
</evidence>